<feature type="region of interest" description="Disordered" evidence="2">
    <location>
        <begin position="32"/>
        <end position="52"/>
    </location>
</feature>
<dbReference type="InterPro" id="IPR013517">
    <property type="entry name" value="FG-GAP"/>
</dbReference>
<sequence>MTILPRLSAFAARLMALSLLLSVTAFVVSCGGDDSSTPEPDPIPQPEPEPDVEPEASIITDESDYQMSYVVAESLVQKAVLDVAIESGYSHISVLDGDRVLLDSVNIPAAGQHQLVALVEFASAGEKTLTFKVRGEPVTLNSIEFQEVPLESFPVFSDISAQVGLDTENTLKYGGPSVADLNNDGHYDMVLNNHNVIPAQVFWNNGDATLTEQEQPLFSWPPDLHGSAAGDYDNDGDLDLLLSKGGGNGTNPAPPFLMRNDDGVFTQVEGTSGITKGARGRSPRWIDMDLDGDLDLALINAAGINGESGEQHIFYRNVNGSTFEPVRVPGIETAPAERMLVLDFDRDGIDDILLFSPVSLWRGNGDFGFTNVTNTWLPESVQGLHQVHASADVDLDNDGNYDLYLARGKPYFQMSNKSVDYDPDRKQLDINDEGNEGRTEFTFTAPDAIQMQELDLTYRGYDGGFPIFLGENKTAHDIDFESQLNISPAEAEGWPEERTANGIYIGHIGNGEWRVETVRNQDVYWKVDFTLTGVSSVETPWEPNNRNVQDVLLLNKGDRFVEADETWGIPKGGNHWGVTHGDFNNDGFNDLYLYRFGFMKHPVADYLLVNNGGSGFNITTMHNAFDPQDGGHSDMGQAFDFNLDGGVDLLNGSDEYGKWYLYQNSKQNSGNYFLVQVGYSPLSGIDPISAEVVVKTASGTYIKRVGSAGEVHSQSLINTVHFGLGDAETVESVSIRWRNGEVIGGANIAANTLFRTDEAELPEPESITIDPTTVDLREGRTQPLTLQVSPPNADPAVSWQSSDDSIASVDEQGVVTGHQAGSSVTITATSTRNQQQSEASVNVVDDFDVPVEGVSVTPESALVFVGTTAELSAQVSPANADDKNVQWESSDSAVAAVDNNGIVTGVANGVASVSATTNDGGFSDSAAISVETFADPSIEFVDLDYYTDSTFFTNESLNVSASYHAGSGHTVVDSSIGGVQFMLRHLNASWGVEQDVVAVFSSAVDTVSGTATAMIPLEGLTPTADLPEGDFYYLFARFTSSEGSTPNQGVWPINIEYSP</sequence>
<feature type="chain" id="PRO_5045730480" evidence="3">
    <location>
        <begin position="28"/>
        <end position="1059"/>
    </location>
</feature>
<dbReference type="PANTHER" id="PTHR16026:SF0">
    <property type="entry name" value="CARTILAGE ACIDIC PROTEIN 1"/>
    <property type="match status" value="1"/>
</dbReference>
<name>A0ABV7HUZ1_9GAMM</name>
<evidence type="ECO:0000313" key="5">
    <source>
        <dbReference type="EMBL" id="MFC3155482.1"/>
    </source>
</evidence>
<dbReference type="SUPFAM" id="SSF49373">
    <property type="entry name" value="Invasin/intimin cell-adhesion fragments"/>
    <property type="match status" value="2"/>
</dbReference>
<dbReference type="SMART" id="SM00635">
    <property type="entry name" value="BID_2"/>
    <property type="match status" value="2"/>
</dbReference>
<dbReference type="InterPro" id="IPR008964">
    <property type="entry name" value="Invasin/intimin_cell_adhesion"/>
</dbReference>
<keyword evidence="1 3" id="KW-0732">Signal</keyword>
<gene>
    <name evidence="5" type="ORF">ACFOEB_09760</name>
</gene>
<dbReference type="InterPro" id="IPR003343">
    <property type="entry name" value="Big_2"/>
</dbReference>
<dbReference type="RefSeq" id="WP_382416196.1">
    <property type="nucleotide sequence ID" value="NZ_AP031500.1"/>
</dbReference>
<evidence type="ECO:0000256" key="1">
    <source>
        <dbReference type="ARBA" id="ARBA00022729"/>
    </source>
</evidence>
<dbReference type="SUPFAM" id="SSF69318">
    <property type="entry name" value="Integrin alpha N-terminal domain"/>
    <property type="match status" value="1"/>
</dbReference>
<dbReference type="Gene3D" id="2.60.40.1080">
    <property type="match status" value="2"/>
</dbReference>
<protein>
    <submittedName>
        <fullName evidence="5">Ig-like domain-containing protein</fullName>
    </submittedName>
</protein>
<dbReference type="Pfam" id="PF13517">
    <property type="entry name" value="FG-GAP_3"/>
    <property type="match status" value="1"/>
</dbReference>
<keyword evidence="6" id="KW-1185">Reference proteome</keyword>
<dbReference type="InterPro" id="IPR011519">
    <property type="entry name" value="UnbV_ASPIC"/>
</dbReference>
<evidence type="ECO:0000259" key="4">
    <source>
        <dbReference type="SMART" id="SM00635"/>
    </source>
</evidence>
<comment type="caution">
    <text evidence="5">The sequence shown here is derived from an EMBL/GenBank/DDBJ whole genome shotgun (WGS) entry which is preliminary data.</text>
</comment>
<organism evidence="5 6">
    <name type="scientific">Gilvimarinus japonicus</name>
    <dbReference type="NCBI Taxonomy" id="1796469"/>
    <lineage>
        <taxon>Bacteria</taxon>
        <taxon>Pseudomonadati</taxon>
        <taxon>Pseudomonadota</taxon>
        <taxon>Gammaproteobacteria</taxon>
        <taxon>Cellvibrionales</taxon>
        <taxon>Cellvibrionaceae</taxon>
        <taxon>Gilvimarinus</taxon>
    </lineage>
</organism>
<accession>A0ABV7HUZ1</accession>
<dbReference type="PROSITE" id="PS51257">
    <property type="entry name" value="PROKAR_LIPOPROTEIN"/>
    <property type="match status" value="1"/>
</dbReference>
<dbReference type="Pfam" id="PF02368">
    <property type="entry name" value="Big_2"/>
    <property type="match status" value="2"/>
</dbReference>
<dbReference type="Pfam" id="PF07593">
    <property type="entry name" value="UnbV_ASPIC"/>
    <property type="match status" value="1"/>
</dbReference>
<dbReference type="PANTHER" id="PTHR16026">
    <property type="entry name" value="CARTILAGE ACIDIC PROTEIN 1"/>
    <property type="match status" value="1"/>
</dbReference>
<dbReference type="InterPro" id="IPR027039">
    <property type="entry name" value="Crtac1"/>
</dbReference>
<dbReference type="Proteomes" id="UP001595548">
    <property type="component" value="Unassembled WGS sequence"/>
</dbReference>
<evidence type="ECO:0000256" key="3">
    <source>
        <dbReference type="SAM" id="SignalP"/>
    </source>
</evidence>
<evidence type="ECO:0000313" key="6">
    <source>
        <dbReference type="Proteomes" id="UP001595548"/>
    </source>
</evidence>
<proteinExistence type="predicted"/>
<dbReference type="InterPro" id="IPR028994">
    <property type="entry name" value="Integrin_alpha_N"/>
</dbReference>
<feature type="domain" description="BIG2" evidence="4">
    <location>
        <begin position="763"/>
        <end position="840"/>
    </location>
</feature>
<feature type="domain" description="BIG2" evidence="4">
    <location>
        <begin position="850"/>
        <end position="927"/>
    </location>
</feature>
<dbReference type="EMBL" id="JBHRTL010000006">
    <property type="protein sequence ID" value="MFC3155482.1"/>
    <property type="molecule type" value="Genomic_DNA"/>
</dbReference>
<feature type="signal peptide" evidence="3">
    <location>
        <begin position="1"/>
        <end position="27"/>
    </location>
</feature>
<evidence type="ECO:0000256" key="2">
    <source>
        <dbReference type="SAM" id="MobiDB-lite"/>
    </source>
</evidence>
<reference evidence="6" key="1">
    <citation type="journal article" date="2019" name="Int. J. Syst. Evol. Microbiol.">
        <title>The Global Catalogue of Microorganisms (GCM) 10K type strain sequencing project: providing services to taxonomists for standard genome sequencing and annotation.</title>
        <authorList>
            <consortium name="The Broad Institute Genomics Platform"/>
            <consortium name="The Broad Institute Genome Sequencing Center for Infectious Disease"/>
            <person name="Wu L."/>
            <person name="Ma J."/>
        </authorList>
    </citation>
    <scope>NUCLEOTIDE SEQUENCE [LARGE SCALE GENOMIC DNA]</scope>
    <source>
        <strain evidence="6">KCTC 52141</strain>
    </source>
</reference>